<organism evidence="1 2">
    <name type="scientific">Eiseniibacteriota bacterium</name>
    <dbReference type="NCBI Taxonomy" id="2212470"/>
    <lineage>
        <taxon>Bacteria</taxon>
        <taxon>Candidatus Eiseniibacteriota</taxon>
    </lineage>
</organism>
<name>A0A538SEW0_UNCEI</name>
<evidence type="ECO:0000313" key="1">
    <source>
        <dbReference type="EMBL" id="TMQ49911.1"/>
    </source>
</evidence>
<dbReference type="Proteomes" id="UP000317716">
    <property type="component" value="Unassembled WGS sequence"/>
</dbReference>
<dbReference type="EMBL" id="VBOS01000433">
    <property type="protein sequence ID" value="TMQ49911.1"/>
    <property type="molecule type" value="Genomic_DNA"/>
</dbReference>
<comment type="caution">
    <text evidence="1">The sequence shown here is derived from an EMBL/GenBank/DDBJ whole genome shotgun (WGS) entry which is preliminary data.</text>
</comment>
<gene>
    <name evidence="1" type="ORF">E6K72_11920</name>
</gene>
<reference evidence="1 2" key="1">
    <citation type="journal article" date="2019" name="Nat. Microbiol.">
        <title>Mediterranean grassland soil C-N compound turnover is dependent on rainfall and depth, and is mediated by genomically divergent microorganisms.</title>
        <authorList>
            <person name="Diamond S."/>
            <person name="Andeer P.F."/>
            <person name="Li Z."/>
            <person name="Crits-Christoph A."/>
            <person name="Burstein D."/>
            <person name="Anantharaman K."/>
            <person name="Lane K.R."/>
            <person name="Thomas B.C."/>
            <person name="Pan C."/>
            <person name="Northen T.R."/>
            <person name="Banfield J.F."/>
        </authorList>
    </citation>
    <scope>NUCLEOTIDE SEQUENCE [LARGE SCALE GENOMIC DNA]</scope>
    <source>
        <strain evidence="1">WS_2</strain>
    </source>
</reference>
<proteinExistence type="predicted"/>
<dbReference type="AlphaFoldDB" id="A0A538SEW0"/>
<accession>A0A538SEW0</accession>
<sequence>MAEGLRARETGLELGSDARIDQDDRLQGWFACAVERGLTPRWVFEAVGLGLNRGQGLEAAGWRAESRYVFLEGDHAPVAAAVALEWEVETSAAKHLLYERVLIPRIVLSRAVGSLLATANAGLARQFDPVQRSAFAWAAGARWPDRGPVSAGLEITREPLDDATRLVPQVALDLPGETRIRMGGAFGLRGVYHFIARIVIEKELDL</sequence>
<protein>
    <submittedName>
        <fullName evidence="1">Uncharacterized protein</fullName>
    </submittedName>
</protein>
<evidence type="ECO:0000313" key="2">
    <source>
        <dbReference type="Proteomes" id="UP000317716"/>
    </source>
</evidence>